<sequence length="214" mass="24253">MPFRPQESSFGGVIRLCDFAGQIQCVVGIDDTGTVNEDFHTVTLNDLLDGSVKTRTRGTQELIFLGLTLFFELSAKFLEFRTFGLELLHLLVTRRVRQGGTVTLQTLLHLLELLAHRLELLRTVTQLVLKLVHGLFGRVGIQQRLLPVHNGDIRCLSSSCRCRTDERGRSHAQSQSQFTHSYLLLKRDRHVLSPSYSAMRQARSGYEGRIACCW</sequence>
<dbReference type="KEGG" id="zpl:ZBT109_0739"/>
<keyword evidence="2" id="KW-1185">Reference proteome</keyword>
<proteinExistence type="predicted"/>
<evidence type="ECO:0000313" key="1">
    <source>
        <dbReference type="EMBL" id="BBG29515.1"/>
    </source>
</evidence>
<dbReference type="EMBL" id="AP018933">
    <property type="protein sequence ID" value="BBG29515.1"/>
    <property type="molecule type" value="Genomic_DNA"/>
</dbReference>
<dbReference type="Proteomes" id="UP000267342">
    <property type="component" value="Chromosome"/>
</dbReference>
<accession>A0A348HD13</accession>
<evidence type="ECO:0000313" key="2">
    <source>
        <dbReference type="Proteomes" id="UP000267342"/>
    </source>
</evidence>
<organism evidence="1 2">
    <name type="scientific">Zymobacter palmae</name>
    <dbReference type="NCBI Taxonomy" id="33074"/>
    <lineage>
        <taxon>Bacteria</taxon>
        <taxon>Pseudomonadati</taxon>
        <taxon>Pseudomonadota</taxon>
        <taxon>Gammaproteobacteria</taxon>
        <taxon>Oceanospirillales</taxon>
        <taxon>Halomonadaceae</taxon>
        <taxon>Zymobacter group</taxon>
        <taxon>Zymobacter</taxon>
    </lineage>
</organism>
<protein>
    <submittedName>
        <fullName evidence="1">Predicted ATPase, RNase L inhibitor</fullName>
    </submittedName>
</protein>
<dbReference type="AlphaFoldDB" id="A0A348HD13"/>
<name>A0A348HD13_9GAMM</name>
<reference evidence="1 2" key="1">
    <citation type="submission" date="2018-09" db="EMBL/GenBank/DDBJ databases">
        <title>Zymobacter palmae IAM14233 (=T109) whole genome analysis.</title>
        <authorList>
            <person name="Yanase H."/>
        </authorList>
    </citation>
    <scope>NUCLEOTIDE SEQUENCE [LARGE SCALE GENOMIC DNA]</scope>
    <source>
        <strain evidence="1 2">IAM14233</strain>
    </source>
</reference>
<gene>
    <name evidence="1" type="ORF">ZBT109_0739</name>
</gene>